<evidence type="ECO:0000313" key="4">
    <source>
        <dbReference type="Proteomes" id="UP001213972"/>
    </source>
</evidence>
<dbReference type="EMBL" id="CP119321">
    <property type="protein sequence ID" value="WEK14283.1"/>
    <property type="molecule type" value="Genomic_DNA"/>
</dbReference>
<dbReference type="AlphaFoldDB" id="A0AAJ6B3U0"/>
<reference evidence="3" key="1">
    <citation type="submission" date="2023-03" db="EMBL/GenBank/DDBJ databases">
        <title>Andean soil-derived lignocellulolytic bacterial consortium as a source of novel taxa and putative plastic-active enzymes.</title>
        <authorList>
            <person name="Diaz-Garcia L."/>
            <person name="Chuvochina M."/>
            <person name="Feuerriegel G."/>
            <person name="Bunk B."/>
            <person name="Sproer C."/>
            <person name="Streit W.R."/>
            <person name="Rodriguez L.M."/>
            <person name="Overmann J."/>
            <person name="Jimenez D.J."/>
        </authorList>
    </citation>
    <scope>NUCLEOTIDE SEQUENCE</scope>
    <source>
        <strain evidence="3">MAG 4610</strain>
    </source>
</reference>
<evidence type="ECO:0000256" key="1">
    <source>
        <dbReference type="ARBA" id="ARBA00006817"/>
    </source>
</evidence>
<feature type="domain" description="Activator of Hsp90 ATPase homologue 1/2-like C-terminal" evidence="2">
    <location>
        <begin position="170"/>
        <end position="292"/>
    </location>
</feature>
<gene>
    <name evidence="3" type="ORF">P0Y48_03465</name>
</gene>
<dbReference type="Gene3D" id="3.30.530.20">
    <property type="match status" value="2"/>
</dbReference>
<dbReference type="Pfam" id="PF08327">
    <property type="entry name" value="AHSA1"/>
    <property type="match status" value="2"/>
</dbReference>
<dbReference type="InterPro" id="IPR013538">
    <property type="entry name" value="ASHA1/2-like_C"/>
</dbReference>
<sequence length="300" mass="33099">MRDLLLRGLTGSSHEPIVTIVRRYAATPDDVWSALTDSSRLARWLGDVERDADDPALVRIRFADDPDGPAALRIEQCAPAETLAVGWTWDAEAPSRVRVDLRRDGDGTILTLEHRLGEPDHVADYGGGWESHLRALAKLHGGADNGTDAAAPWALLAQRPLHLEIELSSPVADVWASLTRPERLRTWWWNHWDDVEITADARPGGAYRFAAGAAGIAVAGRYLAVEAPHRLAFTWRWSDADGESRDEACDIDLRETAAGCVLTLRHTGPWTDDGPVESYRQGWEFVFAALRVSLGEEGTR</sequence>
<name>A0AAJ6B3U0_9MICO</name>
<comment type="similarity">
    <text evidence="1">Belongs to the AHA1 family.</text>
</comment>
<accession>A0AAJ6B3U0</accession>
<evidence type="ECO:0000313" key="3">
    <source>
        <dbReference type="EMBL" id="WEK14283.1"/>
    </source>
</evidence>
<evidence type="ECO:0000259" key="2">
    <source>
        <dbReference type="Pfam" id="PF08327"/>
    </source>
</evidence>
<proteinExistence type="inferred from homology"/>
<dbReference type="InterPro" id="IPR023393">
    <property type="entry name" value="START-like_dom_sf"/>
</dbReference>
<dbReference type="CDD" id="cd07814">
    <property type="entry name" value="SRPBCC_CalC_Aha1-like"/>
    <property type="match status" value="1"/>
</dbReference>
<organism evidence="3 4">
    <name type="scientific">Candidatus Microbacterium phytovorans</name>
    <dbReference type="NCBI Taxonomy" id="3121374"/>
    <lineage>
        <taxon>Bacteria</taxon>
        <taxon>Bacillati</taxon>
        <taxon>Actinomycetota</taxon>
        <taxon>Actinomycetes</taxon>
        <taxon>Micrococcales</taxon>
        <taxon>Microbacteriaceae</taxon>
        <taxon>Microbacterium</taxon>
    </lineage>
</organism>
<dbReference type="SUPFAM" id="SSF55961">
    <property type="entry name" value="Bet v1-like"/>
    <property type="match status" value="2"/>
</dbReference>
<dbReference type="Proteomes" id="UP001213972">
    <property type="component" value="Chromosome"/>
</dbReference>
<feature type="domain" description="Activator of Hsp90 ATPase homologue 1/2-like C-terminal" evidence="2">
    <location>
        <begin position="26"/>
        <end position="140"/>
    </location>
</feature>
<protein>
    <submittedName>
        <fullName evidence="3">SRPBCC family protein</fullName>
    </submittedName>
</protein>